<protein>
    <recommendedName>
        <fullName evidence="3">beta-glucosidase</fullName>
        <ecNumber evidence="3">3.2.1.21</ecNumber>
    </recommendedName>
</protein>
<reference evidence="6 7" key="1">
    <citation type="submission" date="2024-04" db="EMBL/GenBank/DDBJ databases">
        <title>Tritrichomonas musculus Genome.</title>
        <authorList>
            <person name="Alves-Ferreira E."/>
            <person name="Grigg M."/>
            <person name="Lorenzi H."/>
            <person name="Galac M."/>
        </authorList>
    </citation>
    <scope>NUCLEOTIDE SEQUENCE [LARGE SCALE GENOMIC DNA]</scope>
    <source>
        <strain evidence="6 7">EAF2021</strain>
    </source>
</reference>
<evidence type="ECO:0000256" key="1">
    <source>
        <dbReference type="ARBA" id="ARBA00000448"/>
    </source>
</evidence>
<dbReference type="PANTHER" id="PTHR42715:SF10">
    <property type="entry name" value="BETA-GLUCOSIDASE"/>
    <property type="match status" value="1"/>
</dbReference>
<comment type="similarity">
    <text evidence="2">Belongs to the glycosyl hydrolase 3 family.</text>
</comment>
<evidence type="ECO:0000313" key="7">
    <source>
        <dbReference type="Proteomes" id="UP001470230"/>
    </source>
</evidence>
<dbReference type="EC" id="3.2.1.21" evidence="3"/>
<sequence>MEMNIKYEEGVFVGYRYYDTNNVNVLFPFGHGLSYTTFEYKNVHLDKNDNVLTFNKNENYSVLIDAVNTGKVVGKTVIQLYVSDLVQEVKRPLKELKGFQKIELNHGEMKTITFTLNKRSFAWWDERIHDWNVSSGNYKIIIGQSSKDANSLVLDLQIQ</sequence>
<proteinExistence type="inferred from homology"/>
<dbReference type="SMART" id="SM01217">
    <property type="entry name" value="Fn3_like"/>
    <property type="match status" value="1"/>
</dbReference>
<evidence type="ECO:0000256" key="2">
    <source>
        <dbReference type="ARBA" id="ARBA00005336"/>
    </source>
</evidence>
<gene>
    <name evidence="6" type="ORF">M9Y10_042773</name>
</gene>
<dbReference type="EMBL" id="JAPFFF010000008">
    <property type="protein sequence ID" value="KAK8883676.1"/>
    <property type="molecule type" value="Genomic_DNA"/>
</dbReference>
<evidence type="ECO:0000313" key="6">
    <source>
        <dbReference type="EMBL" id="KAK8883676.1"/>
    </source>
</evidence>
<dbReference type="InterPro" id="IPR013783">
    <property type="entry name" value="Ig-like_fold"/>
</dbReference>
<organism evidence="6 7">
    <name type="scientific">Tritrichomonas musculus</name>
    <dbReference type="NCBI Taxonomy" id="1915356"/>
    <lineage>
        <taxon>Eukaryota</taxon>
        <taxon>Metamonada</taxon>
        <taxon>Parabasalia</taxon>
        <taxon>Tritrichomonadida</taxon>
        <taxon>Tritrichomonadidae</taxon>
        <taxon>Tritrichomonas</taxon>
    </lineage>
</organism>
<keyword evidence="7" id="KW-1185">Reference proteome</keyword>
<name>A0ABR2JXS7_9EUKA</name>
<feature type="domain" description="Fibronectin type III-like" evidence="5">
    <location>
        <begin position="76"/>
        <end position="146"/>
    </location>
</feature>
<evidence type="ECO:0000256" key="4">
    <source>
        <dbReference type="ARBA" id="ARBA00022801"/>
    </source>
</evidence>
<comment type="caution">
    <text evidence="6">The sequence shown here is derived from an EMBL/GenBank/DDBJ whole genome shotgun (WGS) entry which is preliminary data.</text>
</comment>
<accession>A0ABR2JXS7</accession>
<evidence type="ECO:0000259" key="5">
    <source>
        <dbReference type="SMART" id="SM01217"/>
    </source>
</evidence>
<keyword evidence="4" id="KW-0378">Hydrolase</keyword>
<dbReference type="InterPro" id="IPR050288">
    <property type="entry name" value="Cellulose_deg_GH3"/>
</dbReference>
<comment type="catalytic activity">
    <reaction evidence="1">
        <text>Hydrolysis of terminal, non-reducing beta-D-glucosyl residues with release of beta-D-glucose.</text>
        <dbReference type="EC" id="3.2.1.21"/>
    </reaction>
</comment>
<dbReference type="SUPFAM" id="SSF52279">
    <property type="entry name" value="Beta-D-glucan exohydrolase, C-terminal domain"/>
    <property type="match status" value="1"/>
</dbReference>
<dbReference type="InterPro" id="IPR026891">
    <property type="entry name" value="Fn3-like"/>
</dbReference>
<dbReference type="PANTHER" id="PTHR42715">
    <property type="entry name" value="BETA-GLUCOSIDASE"/>
    <property type="match status" value="1"/>
</dbReference>
<dbReference type="InterPro" id="IPR036881">
    <property type="entry name" value="Glyco_hydro_3_C_sf"/>
</dbReference>
<dbReference type="Gene3D" id="2.60.40.10">
    <property type="entry name" value="Immunoglobulins"/>
    <property type="match status" value="1"/>
</dbReference>
<dbReference type="Pfam" id="PF14310">
    <property type="entry name" value="Fn3-like"/>
    <property type="match status" value="1"/>
</dbReference>
<dbReference type="Gene3D" id="3.40.50.1700">
    <property type="entry name" value="Glycoside hydrolase family 3 C-terminal domain"/>
    <property type="match status" value="1"/>
</dbReference>
<dbReference type="Proteomes" id="UP001470230">
    <property type="component" value="Unassembled WGS sequence"/>
</dbReference>
<evidence type="ECO:0000256" key="3">
    <source>
        <dbReference type="ARBA" id="ARBA00012744"/>
    </source>
</evidence>